<gene>
    <name evidence="1" type="ORF">ASZ90_011155</name>
</gene>
<accession>A0A0W8FE25</accession>
<proteinExistence type="predicted"/>
<comment type="caution">
    <text evidence="1">The sequence shown here is derived from an EMBL/GenBank/DDBJ whole genome shotgun (WGS) entry which is preliminary data.</text>
</comment>
<evidence type="ECO:0000313" key="1">
    <source>
        <dbReference type="EMBL" id="KUG19135.1"/>
    </source>
</evidence>
<dbReference type="EMBL" id="LNQE01001323">
    <property type="protein sequence ID" value="KUG19135.1"/>
    <property type="molecule type" value="Genomic_DNA"/>
</dbReference>
<name>A0A0W8FE25_9ZZZZ</name>
<reference evidence="1" key="1">
    <citation type="journal article" date="2015" name="Proc. Natl. Acad. Sci. U.S.A.">
        <title>Networks of energetic and metabolic interactions define dynamics in microbial communities.</title>
        <authorList>
            <person name="Embree M."/>
            <person name="Liu J.K."/>
            <person name="Al-Bassam M.M."/>
            <person name="Zengler K."/>
        </authorList>
    </citation>
    <scope>NUCLEOTIDE SEQUENCE</scope>
</reference>
<organism evidence="1">
    <name type="scientific">hydrocarbon metagenome</name>
    <dbReference type="NCBI Taxonomy" id="938273"/>
    <lineage>
        <taxon>unclassified sequences</taxon>
        <taxon>metagenomes</taxon>
        <taxon>ecological metagenomes</taxon>
    </lineage>
</organism>
<sequence>MKTFPEEAFIPERQEGFRRVAGSDACEVEAGPRNPDEATHALA</sequence>
<dbReference type="AlphaFoldDB" id="A0A0W8FE25"/>
<protein>
    <submittedName>
        <fullName evidence="1">Uncharacterized protein</fullName>
    </submittedName>
</protein>